<gene>
    <name evidence="4" type="ORF">HDA44_004223</name>
</gene>
<dbReference type="InterPro" id="IPR001638">
    <property type="entry name" value="Solute-binding_3/MltF_N"/>
</dbReference>
<evidence type="ECO:0000313" key="5">
    <source>
        <dbReference type="Proteomes" id="UP000558997"/>
    </source>
</evidence>
<name>A0A841DQM9_9ACTN</name>
<keyword evidence="5" id="KW-1185">Reference proteome</keyword>
<keyword evidence="1" id="KW-0732">Signal</keyword>
<sequence>MGVGVRQQRRQAIRRFRSTGVVGVGLVVVATVLAGCGAAAAESDTTKIESVGTITVDAELARAVPEKVKASGLRVVTSAPYPPWEMINNGVLEGVDIDIAHAIGARLGLKVTVESVDFQGLVPAVQAGKYDVAMAGMGDSKERQRVFDFVDYAQSGGVYVIRKGNPEGLRTFTDLCGKVVGFEQGSTQSQAIENRQSLCTDAGKPKVRLAPYPSSSITLALRSGKISAYPTNLSNALPLVKAQGNVFELLRDPEAPSGYPEKPGGQIPYTGIAVSKGVAHLADSIYAAMVSLGKDGTTKKIFEKWGIGDVAVVPPLRNQANY</sequence>
<evidence type="ECO:0000256" key="2">
    <source>
        <dbReference type="SAM" id="Phobius"/>
    </source>
</evidence>
<protein>
    <submittedName>
        <fullName evidence="4">Polar amino acid transport system substrate-binding protein</fullName>
    </submittedName>
</protein>
<dbReference type="RefSeq" id="WP_184836940.1">
    <property type="nucleotide sequence ID" value="NZ_BAAAVN010000003.1"/>
</dbReference>
<dbReference type="AlphaFoldDB" id="A0A841DQM9"/>
<evidence type="ECO:0000256" key="1">
    <source>
        <dbReference type="ARBA" id="ARBA00022729"/>
    </source>
</evidence>
<feature type="transmembrane region" description="Helical" evidence="2">
    <location>
        <begin position="21"/>
        <end position="41"/>
    </location>
</feature>
<dbReference type="Pfam" id="PF00497">
    <property type="entry name" value="SBP_bac_3"/>
    <property type="match status" value="1"/>
</dbReference>
<organism evidence="4 5">
    <name type="scientific">Kribbella solani</name>
    <dbReference type="NCBI Taxonomy" id="236067"/>
    <lineage>
        <taxon>Bacteria</taxon>
        <taxon>Bacillati</taxon>
        <taxon>Actinomycetota</taxon>
        <taxon>Actinomycetes</taxon>
        <taxon>Propionibacteriales</taxon>
        <taxon>Kribbellaceae</taxon>
        <taxon>Kribbella</taxon>
    </lineage>
</organism>
<dbReference type="Gene3D" id="3.40.190.10">
    <property type="entry name" value="Periplasmic binding protein-like II"/>
    <property type="match status" value="2"/>
</dbReference>
<dbReference type="PANTHER" id="PTHR35936">
    <property type="entry name" value="MEMBRANE-BOUND LYTIC MUREIN TRANSGLYCOSYLASE F"/>
    <property type="match status" value="1"/>
</dbReference>
<dbReference type="Proteomes" id="UP000558997">
    <property type="component" value="Unassembled WGS sequence"/>
</dbReference>
<reference evidence="4 5" key="1">
    <citation type="submission" date="2020-08" db="EMBL/GenBank/DDBJ databases">
        <title>Sequencing the genomes of 1000 actinobacteria strains.</title>
        <authorList>
            <person name="Klenk H.-P."/>
        </authorList>
    </citation>
    <scope>NUCLEOTIDE SEQUENCE [LARGE SCALE GENOMIC DNA]</scope>
    <source>
        <strain evidence="4 5">DSM 17294</strain>
    </source>
</reference>
<dbReference type="SMART" id="SM00062">
    <property type="entry name" value="PBPb"/>
    <property type="match status" value="1"/>
</dbReference>
<keyword evidence="2" id="KW-0472">Membrane</keyword>
<evidence type="ECO:0000259" key="3">
    <source>
        <dbReference type="SMART" id="SM00062"/>
    </source>
</evidence>
<dbReference type="SUPFAM" id="SSF53850">
    <property type="entry name" value="Periplasmic binding protein-like II"/>
    <property type="match status" value="1"/>
</dbReference>
<feature type="domain" description="Solute-binding protein family 3/N-terminal" evidence="3">
    <location>
        <begin position="72"/>
        <end position="309"/>
    </location>
</feature>
<comment type="caution">
    <text evidence="4">The sequence shown here is derived from an EMBL/GenBank/DDBJ whole genome shotgun (WGS) entry which is preliminary data.</text>
</comment>
<keyword evidence="2" id="KW-0812">Transmembrane</keyword>
<dbReference type="PANTHER" id="PTHR35936:SF17">
    <property type="entry name" value="ARGININE-BINDING EXTRACELLULAR PROTEIN ARTP"/>
    <property type="match status" value="1"/>
</dbReference>
<dbReference type="CDD" id="cd01004">
    <property type="entry name" value="PBP2_MidA_like"/>
    <property type="match status" value="1"/>
</dbReference>
<dbReference type="EMBL" id="JACHNF010000001">
    <property type="protein sequence ID" value="MBB5980882.1"/>
    <property type="molecule type" value="Genomic_DNA"/>
</dbReference>
<proteinExistence type="predicted"/>
<evidence type="ECO:0000313" key="4">
    <source>
        <dbReference type="EMBL" id="MBB5980882.1"/>
    </source>
</evidence>
<keyword evidence="2" id="KW-1133">Transmembrane helix</keyword>
<accession>A0A841DQM9</accession>